<comment type="cofactor">
    <cofactor evidence="2">
        <name>Mg(2+)</name>
        <dbReference type="ChEBI" id="CHEBI:18420"/>
    </cofactor>
</comment>
<keyword evidence="7" id="KW-1003">Cell membrane</keyword>
<dbReference type="Pfam" id="PF00168">
    <property type="entry name" value="C2"/>
    <property type="match status" value="1"/>
</dbReference>
<sequence>MPYCESPQHLGRSQNKALPVLIALLQNSATHVEAWLSSPVELLISQTLCWVHNDLDQVDFSSYLLKVCGQEEVLQNKHSLGSHEYVQNCRKWENEITLQLLSHSTMRRDLARTVSHSSHLFATHGHQLHQPALHVQKTLYKTADRVVQTLKNLCCGLDEVETQAITEAVKRLRHSVNLPRTHSPKVGTPHTHTHGIVWIKDVPLTPTCSDCVDGVHILGTVETCIVLFCCSYEKYFLMCSLTHNGKNLFKPVQSKRVGTYKSFFYHIKWDELINFPIAVAVLPLESILSLTLFGVLYQNASGSPDSNKQRKAPELLGKVSMPLFDFRRLTASLCVCVCVPSIGCCLMDNIFYHVSSPSVCFGSVSRLKRADHQLLWDHRLHCRKHHPSSLPKVLASVPSWDWASMAHIHSLLHHWPPLPPVTALELLESKFADTEVRNVAVSWIEKSSDDELTDYLPQLVQALKFECHLKNGLVMFLLSRAQGNINIAHYLYWLLKDAVQDPAWGRRYERVLGALLCLCGVKLRAELEKQTNLVTLLGAVAERVRQAGGSTRQVALQEGLENVQNFFQRNSCRLPLSPSLVACSFFNSNAVPLKLALVNADPLGEEINVMFKVGEDLRQDMLALQMIRIMDRIWLQEGLDLRIVNFKCISTGKDKGMVELVPSSDTLRKIQVEYGVTGSFKDKPLAEWLRKYNPAEDEYEKASENFIYSCAGCCVATYVLGICDRHNDNIMLRSTGHMFHIDFGKFLGHAQMFGSFKRDRAPFVLTSDMAYVINGGERPTSRFQLFVDLCCQAYNLIRKHSGLFLNLLTLMTSSGLPELAGSQDLKYVFDALQPHNTDAEATIFFTRLIESSLGSVATKFNFFIHNLAQLRFSGLPANDEPILSFSPKTYTLKQEGRILHASIFSFQKRYNPDKHYVSIVVSMFRHLSGCALTARSRLPACPLCADVPPQQTQHPLPALECDLVYTFFHPIARDEKTEEPPLSPTSGRVEGEVKLSVSYRNSNLFIMVMHIRDLVSEEGTDPNPYVKTYLLPDPHKTSKRKTKISRKTRNPTFNEMLVYSGYSKETLGLRELQLSVLSAESLRENYFLGGITLRLKDFDLSKETVKWYKLTAVPYF</sequence>
<evidence type="ECO:0000259" key="19">
    <source>
        <dbReference type="PROSITE" id="PS50290"/>
    </source>
</evidence>
<evidence type="ECO:0000256" key="8">
    <source>
        <dbReference type="ARBA" id="ARBA00022490"/>
    </source>
</evidence>
<evidence type="ECO:0000256" key="13">
    <source>
        <dbReference type="ARBA" id="ARBA00023098"/>
    </source>
</evidence>
<dbReference type="Gene3D" id="2.60.40.150">
    <property type="entry name" value="C2 domain"/>
    <property type="match status" value="2"/>
</dbReference>
<keyword evidence="14" id="KW-0472">Membrane</keyword>
<dbReference type="PROSITE" id="PS51545">
    <property type="entry name" value="PIK_HELICAL"/>
    <property type="match status" value="1"/>
</dbReference>
<evidence type="ECO:0000256" key="12">
    <source>
        <dbReference type="ARBA" id="ARBA00022840"/>
    </source>
</evidence>
<dbReference type="CDD" id="cd04012">
    <property type="entry name" value="C2A_PI3K_class_II"/>
    <property type="match status" value="1"/>
</dbReference>
<reference evidence="23" key="3">
    <citation type="submission" date="2025-09" db="UniProtKB">
        <authorList>
            <consortium name="Ensembl"/>
        </authorList>
    </citation>
    <scope>IDENTIFICATION</scope>
</reference>
<dbReference type="GO" id="GO:0043491">
    <property type="term" value="P:phosphatidylinositol 3-kinase/protein kinase B signal transduction"/>
    <property type="evidence" value="ECO:0007669"/>
    <property type="project" value="TreeGrafter"/>
</dbReference>
<dbReference type="Pfam" id="PF00794">
    <property type="entry name" value="PI3K_rbd"/>
    <property type="match status" value="1"/>
</dbReference>
<dbReference type="Gene3D" id="1.10.1070.11">
    <property type="entry name" value="Phosphatidylinositol 3-/4-kinase, catalytic domain"/>
    <property type="match status" value="1"/>
</dbReference>
<accession>A0AAQ4NTY8</accession>
<dbReference type="InterPro" id="IPR029071">
    <property type="entry name" value="Ubiquitin-like_domsf"/>
</dbReference>
<protein>
    <submittedName>
        <fullName evidence="23">Phosphatidylinositol-4-phosphate 3-kinase catalytic subunit type 2 alpha</fullName>
    </submittedName>
</protein>
<keyword evidence="8" id="KW-0963">Cytoplasm</keyword>
<keyword evidence="24" id="KW-1185">Reference proteome</keyword>
<keyword evidence="11" id="KW-0418">Kinase</keyword>
<proteinExistence type="inferred from homology"/>
<comment type="subcellular location">
    <subcellularLocation>
        <location evidence="4">Cell membrane</location>
    </subcellularLocation>
    <subcellularLocation>
        <location evidence="5">Cytoplasm</location>
    </subcellularLocation>
    <subcellularLocation>
        <location evidence="3">Nucleus</location>
    </subcellularLocation>
</comment>
<dbReference type="FunFam" id="2.60.40.150:FF:000036">
    <property type="entry name" value="phosphatidylinositol 4-phosphate 3-kinase C2 domain-containing subunit beta"/>
    <property type="match status" value="1"/>
</dbReference>
<dbReference type="Gene3D" id="1.25.40.70">
    <property type="entry name" value="Phosphatidylinositol 3-kinase, accessory domain (PIK)"/>
    <property type="match status" value="1"/>
</dbReference>
<keyword evidence="15" id="KW-0539">Nucleus</keyword>
<keyword evidence="12" id="KW-0067">ATP-binding</keyword>
<dbReference type="InterPro" id="IPR000403">
    <property type="entry name" value="PI3/4_kinase_cat_dom"/>
</dbReference>
<comment type="similarity">
    <text evidence="6">Belongs to the PI3/PI4-kinase family. Type III PI4K subfamily.</text>
</comment>
<dbReference type="GeneTree" id="ENSGT00940000157813"/>
<dbReference type="GO" id="GO:0005737">
    <property type="term" value="C:cytoplasm"/>
    <property type="evidence" value="ECO:0007669"/>
    <property type="project" value="UniProtKB-SubCell"/>
</dbReference>
<dbReference type="InterPro" id="IPR042236">
    <property type="entry name" value="PI3K_accessory_sf"/>
</dbReference>
<dbReference type="Ensembl" id="ENSGACT00000078718.1">
    <property type="protein sequence ID" value="ENSGACP00000029813.1"/>
    <property type="gene ID" value="ENSGACG00000006738.2"/>
</dbReference>
<evidence type="ECO:0000256" key="4">
    <source>
        <dbReference type="ARBA" id="ARBA00004236"/>
    </source>
</evidence>
<feature type="domain" description="C2" evidence="18">
    <location>
        <begin position="989"/>
        <end position="1108"/>
    </location>
</feature>
<dbReference type="GO" id="GO:0016303">
    <property type="term" value="F:1-phosphatidylinositol-3-kinase activity"/>
    <property type="evidence" value="ECO:0007669"/>
    <property type="project" value="UniProtKB-EC"/>
</dbReference>
<dbReference type="Proteomes" id="UP000007635">
    <property type="component" value="Chromosome XIX"/>
</dbReference>
<dbReference type="SMART" id="SM00142">
    <property type="entry name" value="PI3K_C2"/>
    <property type="match status" value="1"/>
</dbReference>
<comment type="cofactor">
    <cofactor evidence="1">
        <name>Ca(2+)</name>
        <dbReference type="ChEBI" id="CHEBI:29108"/>
    </cofactor>
</comment>
<dbReference type="InterPro" id="IPR015433">
    <property type="entry name" value="PI3/4_kinase"/>
</dbReference>
<dbReference type="PROSITE" id="PS50004">
    <property type="entry name" value="C2"/>
    <property type="match status" value="1"/>
</dbReference>
<dbReference type="SUPFAM" id="SSF56112">
    <property type="entry name" value="Protein kinase-like (PK-like)"/>
    <property type="match status" value="1"/>
</dbReference>
<dbReference type="PROSITE" id="PS00915">
    <property type="entry name" value="PI3_4_KINASE_1"/>
    <property type="match status" value="1"/>
</dbReference>
<dbReference type="Pfam" id="PF00454">
    <property type="entry name" value="PI3_PI4_kinase"/>
    <property type="match status" value="1"/>
</dbReference>
<dbReference type="PROSITE" id="PS00916">
    <property type="entry name" value="PI3_4_KINASE_2"/>
    <property type="match status" value="1"/>
</dbReference>
<evidence type="ECO:0000256" key="16">
    <source>
        <dbReference type="ARBA" id="ARBA00023985"/>
    </source>
</evidence>
<evidence type="ECO:0000259" key="21">
    <source>
        <dbReference type="PROSITE" id="PS51546"/>
    </source>
</evidence>
<reference evidence="23 24" key="1">
    <citation type="journal article" date="2021" name="G3 (Bethesda)">
        <title>Improved contiguity of the threespine stickleback genome using long-read sequencing.</title>
        <authorList>
            <person name="Nath S."/>
            <person name="Shaw D.E."/>
            <person name="White M.A."/>
        </authorList>
    </citation>
    <scope>NUCLEOTIDE SEQUENCE [LARGE SCALE GENOMIC DNA]</scope>
    <source>
        <strain evidence="23 24">Lake Benthic</strain>
    </source>
</reference>
<dbReference type="AlphaFoldDB" id="A0AAQ4NTY8"/>
<dbReference type="InterPro" id="IPR037705">
    <property type="entry name" value="PI3-kinase_C2-alpha_cat"/>
</dbReference>
<dbReference type="InterPro" id="IPR001263">
    <property type="entry name" value="PI3K_accessory_dom"/>
</dbReference>
<dbReference type="FunFam" id="1.10.1070.11:FF:000003">
    <property type="entry name" value="Phosphatidylinositol 4-phosphate 3-kinase C2 domain-containing subunit beta"/>
    <property type="match status" value="1"/>
</dbReference>
<dbReference type="GO" id="GO:0005886">
    <property type="term" value="C:plasma membrane"/>
    <property type="evidence" value="ECO:0007669"/>
    <property type="project" value="UniProtKB-SubCell"/>
</dbReference>
<evidence type="ECO:0000256" key="9">
    <source>
        <dbReference type="ARBA" id="ARBA00022679"/>
    </source>
</evidence>
<dbReference type="PROSITE" id="PS51546">
    <property type="entry name" value="PI3K_RBD"/>
    <property type="match status" value="1"/>
</dbReference>
<keyword evidence="13" id="KW-0443">Lipid metabolism</keyword>
<comment type="catalytic activity">
    <reaction evidence="17">
        <text>a 1,2-diacyl-sn-glycero-3-phospho-(1D-myo-inositol 4-phosphate) + ATP = a 1,2-diacyl-sn-glycero-3-phospho-(1D-myo-inositol-3,4-bisphosphate) + ADP + H(+)</text>
        <dbReference type="Rhea" id="RHEA:18373"/>
        <dbReference type="ChEBI" id="CHEBI:15378"/>
        <dbReference type="ChEBI" id="CHEBI:30616"/>
        <dbReference type="ChEBI" id="CHEBI:57658"/>
        <dbReference type="ChEBI" id="CHEBI:58178"/>
        <dbReference type="ChEBI" id="CHEBI:456216"/>
        <dbReference type="EC" id="2.7.1.154"/>
    </reaction>
    <physiologicalReaction direction="left-to-right" evidence="17">
        <dbReference type="Rhea" id="RHEA:18374"/>
    </physiologicalReaction>
</comment>
<keyword evidence="9" id="KW-0808">Transferase</keyword>
<evidence type="ECO:0000256" key="10">
    <source>
        <dbReference type="ARBA" id="ARBA00022741"/>
    </source>
</evidence>
<dbReference type="SUPFAM" id="SSF49562">
    <property type="entry name" value="C2 domain (Calcium/lipid-binding domain, CaLB)"/>
    <property type="match status" value="2"/>
</dbReference>
<dbReference type="Gene3D" id="3.30.1010.10">
    <property type="entry name" value="Phosphatidylinositol 3-kinase Catalytic Subunit, Chain A, domain 4"/>
    <property type="match status" value="1"/>
</dbReference>
<dbReference type="GO" id="GO:0016477">
    <property type="term" value="P:cell migration"/>
    <property type="evidence" value="ECO:0007669"/>
    <property type="project" value="TreeGrafter"/>
</dbReference>
<evidence type="ECO:0000256" key="5">
    <source>
        <dbReference type="ARBA" id="ARBA00004496"/>
    </source>
</evidence>
<dbReference type="Pfam" id="PF00613">
    <property type="entry name" value="PI3Ka"/>
    <property type="match status" value="1"/>
</dbReference>
<dbReference type="PANTHER" id="PTHR10048:SF28">
    <property type="entry name" value="PHOSPHATIDYLINOSITOL 4-PHOSPHATE 3-KINASE C2 DOMAIN-CONTAINING SUBUNIT ALPHA"/>
    <property type="match status" value="1"/>
</dbReference>
<dbReference type="GO" id="GO:0005634">
    <property type="term" value="C:nucleus"/>
    <property type="evidence" value="ECO:0007669"/>
    <property type="project" value="UniProtKB-SubCell"/>
</dbReference>
<dbReference type="InterPro" id="IPR000008">
    <property type="entry name" value="C2_dom"/>
</dbReference>
<comment type="catalytic activity">
    <reaction evidence="16">
        <text>a 1,2-diacyl-sn-glycero-3-phospho-(1D-myo-inositol) + ATP = a 1,2-diacyl-sn-glycero-3-phospho-(1D-myo-inositol-3-phosphate) + ADP + H(+)</text>
        <dbReference type="Rhea" id="RHEA:12709"/>
        <dbReference type="ChEBI" id="CHEBI:15378"/>
        <dbReference type="ChEBI" id="CHEBI:30616"/>
        <dbReference type="ChEBI" id="CHEBI:57880"/>
        <dbReference type="ChEBI" id="CHEBI:58088"/>
        <dbReference type="ChEBI" id="CHEBI:456216"/>
        <dbReference type="EC" id="2.7.1.137"/>
    </reaction>
    <physiologicalReaction direction="left-to-right" evidence="16">
        <dbReference type="Rhea" id="RHEA:12710"/>
    </physiologicalReaction>
</comment>
<dbReference type="GO" id="GO:0005524">
    <property type="term" value="F:ATP binding"/>
    <property type="evidence" value="ECO:0007669"/>
    <property type="project" value="UniProtKB-KW"/>
</dbReference>
<dbReference type="SUPFAM" id="SSF48371">
    <property type="entry name" value="ARM repeat"/>
    <property type="match status" value="1"/>
</dbReference>
<dbReference type="InterPro" id="IPR011009">
    <property type="entry name" value="Kinase-like_dom_sf"/>
</dbReference>
<dbReference type="InterPro" id="IPR002420">
    <property type="entry name" value="PI3K-type_C2_dom"/>
</dbReference>
<evidence type="ECO:0000259" key="22">
    <source>
        <dbReference type="PROSITE" id="PS51547"/>
    </source>
</evidence>
<dbReference type="Gene3D" id="3.10.20.770">
    <property type="match status" value="1"/>
</dbReference>
<dbReference type="GO" id="GO:0048015">
    <property type="term" value="P:phosphatidylinositol-mediated signaling"/>
    <property type="evidence" value="ECO:0007669"/>
    <property type="project" value="TreeGrafter"/>
</dbReference>
<keyword evidence="10" id="KW-0547">Nucleotide-binding</keyword>
<reference evidence="23" key="2">
    <citation type="submission" date="2025-08" db="UniProtKB">
        <authorList>
            <consortium name="Ensembl"/>
        </authorList>
    </citation>
    <scope>IDENTIFICATION</scope>
</reference>
<dbReference type="Pfam" id="PF00792">
    <property type="entry name" value="PI3K_C2"/>
    <property type="match status" value="1"/>
</dbReference>
<dbReference type="GO" id="GO:0035005">
    <property type="term" value="F:1-phosphatidylinositol-4-phosphate 3-kinase activity"/>
    <property type="evidence" value="ECO:0007669"/>
    <property type="project" value="UniProtKB-EC"/>
</dbReference>
<dbReference type="PROSITE" id="PS51547">
    <property type="entry name" value="C2_PI3K"/>
    <property type="match status" value="1"/>
</dbReference>
<feature type="domain" description="PI3K/PI4K catalytic" evidence="19">
    <location>
        <begin position="579"/>
        <end position="857"/>
    </location>
</feature>
<evidence type="ECO:0000259" key="20">
    <source>
        <dbReference type="PROSITE" id="PS51545"/>
    </source>
</evidence>
<evidence type="ECO:0000256" key="17">
    <source>
        <dbReference type="ARBA" id="ARBA00029297"/>
    </source>
</evidence>
<dbReference type="InterPro" id="IPR035892">
    <property type="entry name" value="C2_domain_sf"/>
</dbReference>
<dbReference type="PANTHER" id="PTHR10048">
    <property type="entry name" value="PHOSPHATIDYLINOSITOL KINASE"/>
    <property type="match status" value="1"/>
</dbReference>
<evidence type="ECO:0000313" key="23">
    <source>
        <dbReference type="Ensembl" id="ENSGACP00000029813.1"/>
    </source>
</evidence>
<evidence type="ECO:0000256" key="14">
    <source>
        <dbReference type="ARBA" id="ARBA00023136"/>
    </source>
</evidence>
<feature type="domain" description="C2 PI3K-type" evidence="22">
    <location>
        <begin position="204"/>
        <end position="377"/>
    </location>
</feature>
<dbReference type="PROSITE" id="PS50290">
    <property type="entry name" value="PI3_4_KINASE_3"/>
    <property type="match status" value="1"/>
</dbReference>
<dbReference type="SMART" id="SM00144">
    <property type="entry name" value="PI3K_rbd"/>
    <property type="match status" value="1"/>
</dbReference>
<evidence type="ECO:0000256" key="3">
    <source>
        <dbReference type="ARBA" id="ARBA00004123"/>
    </source>
</evidence>
<dbReference type="SMART" id="SM00145">
    <property type="entry name" value="PI3Ka"/>
    <property type="match status" value="1"/>
</dbReference>
<dbReference type="SMART" id="SM00239">
    <property type="entry name" value="C2"/>
    <property type="match status" value="1"/>
</dbReference>
<evidence type="ECO:0000313" key="24">
    <source>
        <dbReference type="Proteomes" id="UP000007635"/>
    </source>
</evidence>
<dbReference type="InterPro" id="IPR000341">
    <property type="entry name" value="PI3K_Ras-bd_dom"/>
</dbReference>
<evidence type="ECO:0000256" key="7">
    <source>
        <dbReference type="ARBA" id="ARBA00022475"/>
    </source>
</evidence>
<dbReference type="InterPro" id="IPR018936">
    <property type="entry name" value="PI3/4_kinase_CS"/>
</dbReference>
<dbReference type="CDD" id="cd08381">
    <property type="entry name" value="C2B_PI3K_class_II"/>
    <property type="match status" value="1"/>
</dbReference>
<dbReference type="InterPro" id="IPR016024">
    <property type="entry name" value="ARM-type_fold"/>
</dbReference>
<dbReference type="FunFam" id="3.30.1010.10:FF:000001">
    <property type="entry name" value="Phosphatidylinositol 4-phosphate 3-kinase C2 domain-containing subunit beta"/>
    <property type="match status" value="1"/>
</dbReference>
<feature type="domain" description="PI3K-RBD" evidence="21">
    <location>
        <begin position="15"/>
        <end position="102"/>
    </location>
</feature>
<evidence type="ECO:0000256" key="15">
    <source>
        <dbReference type="ARBA" id="ARBA00023242"/>
    </source>
</evidence>
<evidence type="ECO:0000256" key="2">
    <source>
        <dbReference type="ARBA" id="ARBA00001946"/>
    </source>
</evidence>
<name>A0AAQ4NTY8_GASAC</name>
<dbReference type="GO" id="GO:0005942">
    <property type="term" value="C:phosphatidylinositol 3-kinase complex"/>
    <property type="evidence" value="ECO:0007669"/>
    <property type="project" value="TreeGrafter"/>
</dbReference>
<evidence type="ECO:0000256" key="6">
    <source>
        <dbReference type="ARBA" id="ARBA00006209"/>
    </source>
</evidence>
<feature type="domain" description="PIK helical" evidence="20">
    <location>
        <begin position="341"/>
        <end position="518"/>
    </location>
</feature>
<evidence type="ECO:0000256" key="11">
    <source>
        <dbReference type="ARBA" id="ARBA00022777"/>
    </source>
</evidence>
<dbReference type="CDD" id="cd05176">
    <property type="entry name" value="PI3Kc_C2_alpha"/>
    <property type="match status" value="1"/>
</dbReference>
<dbReference type="InterPro" id="IPR036940">
    <property type="entry name" value="PI3/4_kinase_cat_sf"/>
</dbReference>
<evidence type="ECO:0000256" key="1">
    <source>
        <dbReference type="ARBA" id="ARBA00001913"/>
    </source>
</evidence>
<evidence type="ECO:0000259" key="18">
    <source>
        <dbReference type="PROSITE" id="PS50004"/>
    </source>
</evidence>
<dbReference type="SMART" id="SM00146">
    <property type="entry name" value="PI3Kc"/>
    <property type="match status" value="1"/>
</dbReference>
<organism evidence="23 24">
    <name type="scientific">Gasterosteus aculeatus aculeatus</name>
    <name type="common">three-spined stickleback</name>
    <dbReference type="NCBI Taxonomy" id="481459"/>
    <lineage>
        <taxon>Eukaryota</taxon>
        <taxon>Metazoa</taxon>
        <taxon>Chordata</taxon>
        <taxon>Craniata</taxon>
        <taxon>Vertebrata</taxon>
        <taxon>Euteleostomi</taxon>
        <taxon>Actinopterygii</taxon>
        <taxon>Neopterygii</taxon>
        <taxon>Teleostei</taxon>
        <taxon>Neoteleostei</taxon>
        <taxon>Acanthomorphata</taxon>
        <taxon>Eupercaria</taxon>
        <taxon>Perciformes</taxon>
        <taxon>Cottioidei</taxon>
        <taxon>Gasterosteales</taxon>
        <taxon>Gasterosteidae</taxon>
        <taxon>Gasterosteus</taxon>
    </lineage>
</organism>
<dbReference type="SUPFAM" id="SSF54236">
    <property type="entry name" value="Ubiquitin-like"/>
    <property type="match status" value="1"/>
</dbReference>